<dbReference type="PANTHER" id="PTHR46082:SF6">
    <property type="entry name" value="AAA+ ATPASE DOMAIN-CONTAINING PROTEIN-RELATED"/>
    <property type="match status" value="1"/>
</dbReference>
<accession>A0A2V1D474</accession>
<organism evidence="2 3">
    <name type="scientific">Periconia macrospinosa</name>
    <dbReference type="NCBI Taxonomy" id="97972"/>
    <lineage>
        <taxon>Eukaryota</taxon>
        <taxon>Fungi</taxon>
        <taxon>Dikarya</taxon>
        <taxon>Ascomycota</taxon>
        <taxon>Pezizomycotina</taxon>
        <taxon>Dothideomycetes</taxon>
        <taxon>Pleosporomycetidae</taxon>
        <taxon>Pleosporales</taxon>
        <taxon>Massarineae</taxon>
        <taxon>Periconiaceae</taxon>
        <taxon>Periconia</taxon>
    </lineage>
</organism>
<dbReference type="InterPro" id="IPR011990">
    <property type="entry name" value="TPR-like_helical_dom_sf"/>
</dbReference>
<dbReference type="AlphaFoldDB" id="A0A2V1D474"/>
<sequence>VRVGMLEKRRRILGEEHLDTITAMNNLALTLGDQGQLDEAAKMFEEVLEKRRRILGEDRPHAHPTPVTCMLQPP</sequence>
<dbReference type="InterPro" id="IPR053137">
    <property type="entry name" value="NLR-like"/>
</dbReference>
<evidence type="ECO:0000256" key="1">
    <source>
        <dbReference type="SAM" id="MobiDB-lite"/>
    </source>
</evidence>
<dbReference type="OrthoDB" id="3694819at2759"/>
<feature type="non-terminal residue" evidence="2">
    <location>
        <position position="1"/>
    </location>
</feature>
<keyword evidence="3" id="KW-1185">Reference proteome</keyword>
<dbReference type="STRING" id="97972.A0A2V1D474"/>
<name>A0A2V1D474_9PLEO</name>
<dbReference type="Gene3D" id="1.25.40.10">
    <property type="entry name" value="Tetratricopeptide repeat domain"/>
    <property type="match status" value="1"/>
</dbReference>
<dbReference type="SUPFAM" id="SSF48452">
    <property type="entry name" value="TPR-like"/>
    <property type="match status" value="1"/>
</dbReference>
<dbReference type="PANTHER" id="PTHR46082">
    <property type="entry name" value="ATP/GTP-BINDING PROTEIN-RELATED"/>
    <property type="match status" value="1"/>
</dbReference>
<dbReference type="EMBL" id="KZ805641">
    <property type="protein sequence ID" value="PVH92847.1"/>
    <property type="molecule type" value="Genomic_DNA"/>
</dbReference>
<dbReference type="Pfam" id="PF13374">
    <property type="entry name" value="TPR_10"/>
    <property type="match status" value="1"/>
</dbReference>
<feature type="region of interest" description="Disordered" evidence="1">
    <location>
        <begin position="55"/>
        <end position="74"/>
    </location>
</feature>
<reference evidence="2 3" key="1">
    <citation type="journal article" date="2018" name="Sci. Rep.">
        <title>Comparative genomics provides insights into the lifestyle and reveals functional heterogeneity of dark septate endophytic fungi.</title>
        <authorList>
            <person name="Knapp D.G."/>
            <person name="Nemeth J.B."/>
            <person name="Barry K."/>
            <person name="Hainaut M."/>
            <person name="Henrissat B."/>
            <person name="Johnson J."/>
            <person name="Kuo A."/>
            <person name="Lim J.H.P."/>
            <person name="Lipzen A."/>
            <person name="Nolan M."/>
            <person name="Ohm R.A."/>
            <person name="Tamas L."/>
            <person name="Grigoriev I.V."/>
            <person name="Spatafora J.W."/>
            <person name="Nagy L.G."/>
            <person name="Kovacs G.M."/>
        </authorList>
    </citation>
    <scope>NUCLEOTIDE SEQUENCE [LARGE SCALE GENOMIC DNA]</scope>
    <source>
        <strain evidence="2 3">DSE2036</strain>
    </source>
</reference>
<dbReference type="Proteomes" id="UP000244855">
    <property type="component" value="Unassembled WGS sequence"/>
</dbReference>
<evidence type="ECO:0000313" key="3">
    <source>
        <dbReference type="Proteomes" id="UP000244855"/>
    </source>
</evidence>
<gene>
    <name evidence="2" type="ORF">DM02DRAFT_542782</name>
</gene>
<proteinExistence type="predicted"/>
<protein>
    <recommendedName>
        <fullName evidence="4">Kinesin light chain</fullName>
    </recommendedName>
</protein>
<evidence type="ECO:0008006" key="4">
    <source>
        <dbReference type="Google" id="ProtNLM"/>
    </source>
</evidence>
<evidence type="ECO:0000313" key="2">
    <source>
        <dbReference type="EMBL" id="PVH92847.1"/>
    </source>
</evidence>